<dbReference type="Pfam" id="PF00018">
    <property type="entry name" value="SH3_1"/>
    <property type="match status" value="1"/>
</dbReference>
<protein>
    <recommendedName>
        <fullName evidence="8">SH3 domain-containing protein</fullName>
    </recommendedName>
</protein>
<accession>A0A9P5VHU3</accession>
<gene>
    <name evidence="6" type="ORF">BG006_000386</name>
</gene>
<dbReference type="SMART" id="SM00456">
    <property type="entry name" value="WW"/>
    <property type="match status" value="1"/>
</dbReference>
<dbReference type="GO" id="GO:0005737">
    <property type="term" value="C:cytoplasm"/>
    <property type="evidence" value="ECO:0007669"/>
    <property type="project" value="TreeGrafter"/>
</dbReference>
<dbReference type="PROSITE" id="PS01159">
    <property type="entry name" value="WW_DOMAIN_1"/>
    <property type="match status" value="1"/>
</dbReference>
<organism evidence="6 7">
    <name type="scientific">Podila minutissima</name>
    <dbReference type="NCBI Taxonomy" id="64525"/>
    <lineage>
        <taxon>Eukaryota</taxon>
        <taxon>Fungi</taxon>
        <taxon>Fungi incertae sedis</taxon>
        <taxon>Mucoromycota</taxon>
        <taxon>Mortierellomycotina</taxon>
        <taxon>Mortierellomycetes</taxon>
        <taxon>Mortierellales</taxon>
        <taxon>Mortierellaceae</taxon>
        <taxon>Podila</taxon>
    </lineage>
</organism>
<feature type="domain" description="SH3" evidence="4">
    <location>
        <begin position="73"/>
        <end position="132"/>
    </location>
</feature>
<dbReference type="SMART" id="SM00326">
    <property type="entry name" value="SH3"/>
    <property type="match status" value="1"/>
</dbReference>
<dbReference type="Gene3D" id="2.20.70.10">
    <property type="match status" value="1"/>
</dbReference>
<dbReference type="PROSITE" id="PS50002">
    <property type="entry name" value="SH3"/>
    <property type="match status" value="1"/>
</dbReference>
<dbReference type="Proteomes" id="UP000696485">
    <property type="component" value="Unassembled WGS sequence"/>
</dbReference>
<dbReference type="PROSITE" id="PS50020">
    <property type="entry name" value="WW_DOMAIN_2"/>
    <property type="match status" value="1"/>
</dbReference>
<feature type="compositionally biased region" description="Acidic residues" evidence="3">
    <location>
        <begin position="161"/>
        <end position="175"/>
    </location>
</feature>
<proteinExistence type="predicted"/>
<feature type="region of interest" description="Disordered" evidence="3">
    <location>
        <begin position="195"/>
        <end position="237"/>
    </location>
</feature>
<feature type="compositionally biased region" description="Basic and acidic residues" evidence="3">
    <location>
        <begin position="145"/>
        <end position="156"/>
    </location>
</feature>
<dbReference type="SUPFAM" id="SSF50044">
    <property type="entry name" value="SH3-domain"/>
    <property type="match status" value="1"/>
</dbReference>
<evidence type="ECO:0000256" key="2">
    <source>
        <dbReference type="PROSITE-ProRule" id="PRU00192"/>
    </source>
</evidence>
<reference evidence="6" key="1">
    <citation type="journal article" date="2020" name="Fungal Divers.">
        <title>Resolving the Mortierellaceae phylogeny through synthesis of multi-gene phylogenetics and phylogenomics.</title>
        <authorList>
            <person name="Vandepol N."/>
            <person name="Liber J."/>
            <person name="Desiro A."/>
            <person name="Na H."/>
            <person name="Kennedy M."/>
            <person name="Barry K."/>
            <person name="Grigoriev I.V."/>
            <person name="Miller A.N."/>
            <person name="O'Donnell K."/>
            <person name="Stajich J.E."/>
            <person name="Bonito G."/>
        </authorList>
    </citation>
    <scope>NUCLEOTIDE SEQUENCE</scope>
    <source>
        <strain evidence="6">NVP1</strain>
    </source>
</reference>
<evidence type="ECO:0000256" key="3">
    <source>
        <dbReference type="SAM" id="MobiDB-lite"/>
    </source>
</evidence>
<feature type="compositionally biased region" description="Acidic residues" evidence="3">
    <location>
        <begin position="217"/>
        <end position="226"/>
    </location>
</feature>
<dbReference type="EMBL" id="JAAAUY010001060">
    <property type="protein sequence ID" value="KAF9324604.1"/>
    <property type="molecule type" value="Genomic_DNA"/>
</dbReference>
<name>A0A9P5VHU3_9FUNG</name>
<dbReference type="Gene3D" id="2.30.30.40">
    <property type="entry name" value="SH3 Domains"/>
    <property type="match status" value="1"/>
</dbReference>
<dbReference type="InterPro" id="IPR001202">
    <property type="entry name" value="WW_dom"/>
</dbReference>
<dbReference type="InterPro" id="IPR036028">
    <property type="entry name" value="SH3-like_dom_sf"/>
</dbReference>
<evidence type="ECO:0008006" key="8">
    <source>
        <dbReference type="Google" id="ProtNLM"/>
    </source>
</evidence>
<dbReference type="PANTHER" id="PTHR46026">
    <property type="entry name" value="RHO-TYPE GUANINE NUCLEOTIDE EXCHANGE FACTOR, ISOFORM F"/>
    <property type="match status" value="1"/>
</dbReference>
<feature type="compositionally biased region" description="Acidic residues" evidence="3">
    <location>
        <begin position="62"/>
        <end position="71"/>
    </location>
</feature>
<dbReference type="Pfam" id="PF23518">
    <property type="entry name" value="WW_2"/>
    <property type="match status" value="1"/>
</dbReference>
<evidence type="ECO:0000256" key="1">
    <source>
        <dbReference type="ARBA" id="ARBA00022443"/>
    </source>
</evidence>
<comment type="caution">
    <text evidence="6">The sequence shown here is derived from an EMBL/GenBank/DDBJ whole genome shotgun (WGS) entry which is preliminary data.</text>
</comment>
<dbReference type="InterPro" id="IPR036020">
    <property type="entry name" value="WW_dom_sf"/>
</dbReference>
<dbReference type="PANTHER" id="PTHR46026:SF1">
    <property type="entry name" value="RHO-TYPE GUANINE NUCLEOTIDE EXCHANGE FACTOR, ISOFORM F"/>
    <property type="match status" value="1"/>
</dbReference>
<feature type="non-terminal residue" evidence="6">
    <location>
        <position position="1"/>
    </location>
</feature>
<evidence type="ECO:0000259" key="4">
    <source>
        <dbReference type="PROSITE" id="PS50002"/>
    </source>
</evidence>
<keyword evidence="7" id="KW-1185">Reference proteome</keyword>
<feature type="region of interest" description="Disordered" evidence="3">
    <location>
        <begin position="1"/>
        <end position="71"/>
    </location>
</feature>
<feature type="domain" description="WW" evidence="5">
    <location>
        <begin position="177"/>
        <end position="204"/>
    </location>
</feature>
<feature type="compositionally biased region" description="Polar residues" evidence="3">
    <location>
        <begin position="15"/>
        <end position="43"/>
    </location>
</feature>
<dbReference type="SUPFAM" id="SSF51045">
    <property type="entry name" value="WW domain"/>
    <property type="match status" value="1"/>
</dbReference>
<dbReference type="GO" id="GO:0005085">
    <property type="term" value="F:guanyl-nucleotide exchange factor activity"/>
    <property type="evidence" value="ECO:0007669"/>
    <property type="project" value="TreeGrafter"/>
</dbReference>
<evidence type="ECO:0000313" key="7">
    <source>
        <dbReference type="Proteomes" id="UP000696485"/>
    </source>
</evidence>
<dbReference type="CDD" id="cd00201">
    <property type="entry name" value="WW"/>
    <property type="match status" value="1"/>
</dbReference>
<dbReference type="InterPro" id="IPR001452">
    <property type="entry name" value="SH3_domain"/>
</dbReference>
<feature type="region of interest" description="Disordered" evidence="3">
    <location>
        <begin position="145"/>
        <end position="180"/>
    </location>
</feature>
<dbReference type="InterPro" id="IPR057827">
    <property type="entry name" value="WW_fungi"/>
</dbReference>
<sequence length="237" mass="26743">MAQTRVPLHIDATLGRNSNPSPSSMDSLDQTSTATSISGDNNSLLLHHQQQHLLKDHQRPEGDDDDDDDDENEQCVIVRALYPFESKDPTSLSFEKDALIQVLTQLESGWWYGFCNDERGWFPSNYVQEISEDELEQELELAMHRSHPDDTDDARSNDVQSDPEEDEDMASDSDDLWLPQTTSDGQVFYYNTRTGESSWTIPAPEGHIGFDYRDSEGFEGEGEGEGEDNRSIPTGLH</sequence>
<dbReference type="AlphaFoldDB" id="A0A9P5VHU3"/>
<dbReference type="PRINTS" id="PR00452">
    <property type="entry name" value="SH3DOMAIN"/>
</dbReference>
<evidence type="ECO:0000313" key="6">
    <source>
        <dbReference type="EMBL" id="KAF9324604.1"/>
    </source>
</evidence>
<keyword evidence="1 2" id="KW-0728">SH3 domain</keyword>
<evidence type="ECO:0000259" key="5">
    <source>
        <dbReference type="PROSITE" id="PS50020"/>
    </source>
</evidence>